<dbReference type="Pfam" id="PF01118">
    <property type="entry name" value="Semialdhyde_dh"/>
    <property type="match status" value="1"/>
</dbReference>
<keyword evidence="2 6" id="KW-0055">Arginine biosynthesis</keyword>
<comment type="caution">
    <text evidence="9">The sequence shown here is derived from an EMBL/GenBank/DDBJ whole genome shotgun (WGS) entry which is preliminary data.</text>
</comment>
<dbReference type="SUPFAM" id="SSF51735">
    <property type="entry name" value="NAD(P)-binding Rossmann-fold domains"/>
    <property type="match status" value="1"/>
</dbReference>
<dbReference type="GO" id="GO:0003942">
    <property type="term" value="F:N-acetyl-gamma-glutamyl-phosphate reductase activity"/>
    <property type="evidence" value="ECO:0007669"/>
    <property type="project" value="UniProtKB-UniRule"/>
</dbReference>
<dbReference type="InterPro" id="IPR000534">
    <property type="entry name" value="Semialdehyde_DH_NAD-bd"/>
</dbReference>
<comment type="pathway">
    <text evidence="6">Amino-acid biosynthesis; L-arginine biosynthesis; N(2)-acetyl-L-ornithine from L-glutamate: step 3/4.</text>
</comment>
<protein>
    <recommendedName>
        <fullName evidence="6">N-acetyl-gamma-glutamyl-phosphate reductase</fullName>
        <shortName evidence="6">AGPR</shortName>
        <ecNumber evidence="6">1.2.1.38</ecNumber>
    </recommendedName>
    <alternativeName>
        <fullName evidence="6">N-acetyl-glutamate semialdehyde dehydrogenase</fullName>
        <shortName evidence="6">NAGSA dehydrogenase</shortName>
    </alternativeName>
</protein>
<evidence type="ECO:0000256" key="4">
    <source>
        <dbReference type="ARBA" id="ARBA00022857"/>
    </source>
</evidence>
<comment type="catalytic activity">
    <reaction evidence="6">
        <text>N-acetyl-L-glutamate 5-semialdehyde + phosphate + NADP(+) = N-acetyl-L-glutamyl 5-phosphate + NADPH + H(+)</text>
        <dbReference type="Rhea" id="RHEA:21588"/>
        <dbReference type="ChEBI" id="CHEBI:15378"/>
        <dbReference type="ChEBI" id="CHEBI:29123"/>
        <dbReference type="ChEBI" id="CHEBI:43474"/>
        <dbReference type="ChEBI" id="CHEBI:57783"/>
        <dbReference type="ChEBI" id="CHEBI:57936"/>
        <dbReference type="ChEBI" id="CHEBI:58349"/>
        <dbReference type="EC" id="1.2.1.38"/>
    </reaction>
</comment>
<evidence type="ECO:0000259" key="8">
    <source>
        <dbReference type="SMART" id="SM00859"/>
    </source>
</evidence>
<dbReference type="UniPathway" id="UPA00068">
    <property type="reaction ID" value="UER00108"/>
</dbReference>
<dbReference type="Pfam" id="PF22698">
    <property type="entry name" value="Semialdhyde_dhC_1"/>
    <property type="match status" value="1"/>
</dbReference>
<evidence type="ECO:0000313" key="10">
    <source>
        <dbReference type="Proteomes" id="UP000240996"/>
    </source>
</evidence>
<dbReference type="HAMAP" id="MF_01110">
    <property type="entry name" value="ArgC_type2"/>
    <property type="match status" value="1"/>
</dbReference>
<dbReference type="GO" id="GO:0051287">
    <property type="term" value="F:NAD binding"/>
    <property type="evidence" value="ECO:0007669"/>
    <property type="project" value="InterPro"/>
</dbReference>
<feature type="active site" evidence="6 7">
    <location>
        <position position="115"/>
    </location>
</feature>
<keyword evidence="1 6" id="KW-0963">Cytoplasm</keyword>
<name>A0A2T4YS02_9SPHN</name>
<dbReference type="PANTHER" id="PTHR32338">
    <property type="entry name" value="N-ACETYL-GAMMA-GLUTAMYL-PHOSPHATE REDUCTASE, CHLOROPLASTIC-RELATED-RELATED"/>
    <property type="match status" value="1"/>
</dbReference>
<dbReference type="CDD" id="cd23935">
    <property type="entry name" value="AGPR_2_C"/>
    <property type="match status" value="1"/>
</dbReference>
<accession>A0A2T4YS02</accession>
<keyword evidence="10" id="KW-1185">Reference proteome</keyword>
<dbReference type="InterPro" id="IPR036291">
    <property type="entry name" value="NAD(P)-bd_dom_sf"/>
</dbReference>
<dbReference type="InterPro" id="IPR023013">
    <property type="entry name" value="AGPR_AS"/>
</dbReference>
<keyword evidence="4 6" id="KW-0521">NADP</keyword>
<organism evidence="9 10">
    <name type="scientific">Sphingomonas aerolata</name>
    <dbReference type="NCBI Taxonomy" id="185951"/>
    <lineage>
        <taxon>Bacteria</taxon>
        <taxon>Pseudomonadati</taxon>
        <taxon>Pseudomonadota</taxon>
        <taxon>Alphaproteobacteria</taxon>
        <taxon>Sphingomonadales</taxon>
        <taxon>Sphingomonadaceae</taxon>
        <taxon>Sphingomonas</taxon>
    </lineage>
</organism>
<dbReference type="InterPro" id="IPR050085">
    <property type="entry name" value="AGPR"/>
</dbReference>
<evidence type="ECO:0000256" key="5">
    <source>
        <dbReference type="ARBA" id="ARBA00023002"/>
    </source>
</evidence>
<proteinExistence type="inferred from homology"/>
<dbReference type="SMART" id="SM00859">
    <property type="entry name" value="Semialdhyde_dh"/>
    <property type="match status" value="1"/>
</dbReference>
<evidence type="ECO:0000256" key="7">
    <source>
        <dbReference type="PROSITE-ProRule" id="PRU10010"/>
    </source>
</evidence>
<dbReference type="GO" id="GO:0005737">
    <property type="term" value="C:cytoplasm"/>
    <property type="evidence" value="ECO:0007669"/>
    <property type="project" value="UniProtKB-SubCell"/>
</dbReference>
<dbReference type="NCBIfam" id="TIGR01851">
    <property type="entry name" value="argC_other"/>
    <property type="match status" value="1"/>
</dbReference>
<reference evidence="9 10" key="1">
    <citation type="submission" date="2018-04" db="EMBL/GenBank/DDBJ databases">
        <title>Genomic Encyclopedia of Type Strains, Phase III (KMG-III): the genomes of soil and plant-associated and newly described type strains.</title>
        <authorList>
            <person name="Whitman W."/>
        </authorList>
    </citation>
    <scope>NUCLEOTIDE SEQUENCE [LARGE SCALE GENOMIC DNA]</scope>
    <source>
        <strain evidence="9 10">NW12</strain>
    </source>
</reference>
<keyword evidence="5 6" id="KW-0560">Oxidoreductase</keyword>
<dbReference type="Proteomes" id="UP000240996">
    <property type="component" value="Unassembled WGS sequence"/>
</dbReference>
<dbReference type="Gene3D" id="3.40.50.720">
    <property type="entry name" value="NAD(P)-binding Rossmann-like Domain"/>
    <property type="match status" value="1"/>
</dbReference>
<comment type="function">
    <text evidence="6">Catalyzes the NADPH-dependent reduction of N-acetyl-5-glutamyl phosphate to yield N-acetyl-L-glutamate 5-semialdehyde.</text>
</comment>
<keyword evidence="3 6" id="KW-0028">Amino-acid biosynthesis</keyword>
<dbReference type="SUPFAM" id="SSF55347">
    <property type="entry name" value="Glyceraldehyde-3-phosphate dehydrogenase-like, C-terminal domain"/>
    <property type="match status" value="1"/>
</dbReference>
<evidence type="ECO:0000256" key="2">
    <source>
        <dbReference type="ARBA" id="ARBA00022571"/>
    </source>
</evidence>
<dbReference type="PROSITE" id="PS01224">
    <property type="entry name" value="ARGC"/>
    <property type="match status" value="1"/>
</dbReference>
<dbReference type="Gene3D" id="3.30.360.10">
    <property type="entry name" value="Dihydrodipicolinate Reductase, domain 2"/>
    <property type="match status" value="1"/>
</dbReference>
<evidence type="ECO:0000313" key="9">
    <source>
        <dbReference type="EMBL" id="PTM46282.1"/>
    </source>
</evidence>
<evidence type="ECO:0000256" key="6">
    <source>
        <dbReference type="HAMAP-Rule" id="MF_01110"/>
    </source>
</evidence>
<evidence type="ECO:0000256" key="3">
    <source>
        <dbReference type="ARBA" id="ARBA00022605"/>
    </source>
</evidence>
<dbReference type="AlphaFoldDB" id="A0A2T4YS02"/>
<dbReference type="EMBL" id="PZZN01000002">
    <property type="protein sequence ID" value="PTM46282.1"/>
    <property type="molecule type" value="Genomic_DNA"/>
</dbReference>
<feature type="domain" description="Semialdehyde dehydrogenase NAD-binding" evidence="8">
    <location>
        <begin position="4"/>
        <end position="105"/>
    </location>
</feature>
<comment type="similarity">
    <text evidence="6">Belongs to the NAGSA dehydrogenase family. Type 2 subfamily.</text>
</comment>
<gene>
    <name evidence="6" type="primary">argC</name>
    <name evidence="9" type="ORF">C8J24_2523</name>
</gene>
<evidence type="ECO:0000256" key="1">
    <source>
        <dbReference type="ARBA" id="ARBA00022490"/>
    </source>
</evidence>
<comment type="subcellular location">
    <subcellularLocation>
        <location evidence="6">Cytoplasm</location>
    </subcellularLocation>
</comment>
<dbReference type="CDD" id="cd17896">
    <property type="entry name" value="AGPR_2_N"/>
    <property type="match status" value="1"/>
</dbReference>
<dbReference type="InterPro" id="IPR010136">
    <property type="entry name" value="AGPR_type-2"/>
</dbReference>
<dbReference type="EC" id="1.2.1.38" evidence="6"/>
<sequence>MTATVFIDGAAGTTGLEIRDRLAGRSDIHIALLDEANRKDPAARRAALNDADFVILCLPDDAAREAVALIDNDRTRVIDASSAHRVAPGWTYGFAELPGQAARIAAATRVSNPGCYPTGFLALVAPLVAAGLLPAGHPLSVNATSGYSGGGKAMIAEFEGAGATPTAFRAYALGLAHKHIAEMTQHAGLTHAPIFAPAVANAYRGMVVEVPLHLHALPGRPTLAAVEEVLRQAYDGAALVTVAAGDAAAIAIEENAGTDRLTLRVCGNDATGHARLVATLDNLGKGAGGAAVQNLNIMAGVDPVAGLVS</sequence>
<dbReference type="RefSeq" id="WP_107932641.1">
    <property type="nucleotide sequence ID" value="NZ_PZZN01000002.1"/>
</dbReference>
<dbReference type="PANTHER" id="PTHR32338:SF10">
    <property type="entry name" value="N-ACETYL-GAMMA-GLUTAMYL-PHOSPHATE REDUCTASE, CHLOROPLASTIC-RELATED"/>
    <property type="match status" value="1"/>
</dbReference>
<dbReference type="GO" id="GO:0006526">
    <property type="term" value="P:L-arginine biosynthetic process"/>
    <property type="evidence" value="ECO:0007669"/>
    <property type="project" value="UniProtKB-UniRule"/>
</dbReference>
<dbReference type="InterPro" id="IPR058924">
    <property type="entry name" value="AGPR_dimerisation_dom"/>
</dbReference>